<dbReference type="RefSeq" id="WP_013292681.1">
    <property type="nucleotide sequence ID" value="NC_014394.1"/>
</dbReference>
<feature type="chain" id="PRO_5007913338" description="DUF2946 domain-containing protein" evidence="1">
    <location>
        <begin position="27"/>
        <end position="123"/>
    </location>
</feature>
<evidence type="ECO:0000256" key="1">
    <source>
        <dbReference type="SAM" id="SignalP"/>
    </source>
</evidence>
<dbReference type="EMBL" id="CP002159">
    <property type="protein sequence ID" value="ADL56708.1"/>
    <property type="molecule type" value="Genomic_DNA"/>
</dbReference>
<sequence precursor="true">MSSFVRKFIAVLLAIWLPLFSGGALAASVSMQIQNGSCHEAGMDTMQDMDEHQHAMSHDQSPNNDQDGTSCTACAVCHLACSGYLGVQAIKNLEVLQSAISVTPYLFSYHSITSTPVVPPPLA</sequence>
<feature type="signal peptide" evidence="1">
    <location>
        <begin position="1"/>
        <end position="26"/>
    </location>
</feature>
<keyword evidence="4" id="KW-1185">Reference proteome</keyword>
<name>D9SDB0_GALCS</name>
<dbReference type="KEGG" id="gca:Galf_2713"/>
<dbReference type="Proteomes" id="UP000001235">
    <property type="component" value="Chromosome"/>
</dbReference>
<accession>D9SDB0</accession>
<gene>
    <name evidence="2" type="ordered locus">Galf_0700</name>
    <name evidence="3" type="ordered locus">Galf_2713</name>
</gene>
<reference evidence="3 4" key="1">
    <citation type="submission" date="2010-08" db="EMBL/GenBank/DDBJ databases">
        <title>Complete sequence of Gallionella capsiferriformans ES-2.</title>
        <authorList>
            <consortium name="US DOE Joint Genome Institute"/>
            <person name="Lucas S."/>
            <person name="Copeland A."/>
            <person name="Lapidus A."/>
            <person name="Cheng J.-F."/>
            <person name="Bruce D."/>
            <person name="Goodwin L."/>
            <person name="Pitluck S."/>
            <person name="Chertkov O."/>
            <person name="Davenport K.W."/>
            <person name="Detter J.C."/>
            <person name="Han C."/>
            <person name="Tapia R."/>
            <person name="Land M."/>
            <person name="Hauser L."/>
            <person name="Chang Y.-J."/>
            <person name="Jeffries C."/>
            <person name="Kyrpides N."/>
            <person name="Ivanova N."/>
            <person name="Mikhailova N."/>
            <person name="Shelobolina E.S."/>
            <person name="Picardal F."/>
            <person name="Roden E."/>
            <person name="Emerson D."/>
            <person name="Woyke T."/>
        </authorList>
    </citation>
    <scope>NUCLEOTIDE SEQUENCE [LARGE SCALE GENOMIC DNA]</scope>
    <source>
        <strain evidence="3 4">ES-2</strain>
    </source>
</reference>
<dbReference type="InterPro" id="IPR021333">
    <property type="entry name" value="DUF2946"/>
</dbReference>
<dbReference type="eggNOG" id="ENOG5032Q8K">
    <property type="taxonomic scope" value="Bacteria"/>
</dbReference>
<dbReference type="AlphaFoldDB" id="D9SDB0"/>
<dbReference type="HOGENOM" id="CLU_2180046_0_0_4"/>
<proteinExistence type="predicted"/>
<dbReference type="EMBL" id="CP002159">
    <property type="protein sequence ID" value="ADL54740.1"/>
    <property type="molecule type" value="Genomic_DNA"/>
</dbReference>
<keyword evidence="1" id="KW-0732">Signal</keyword>
<dbReference type="KEGG" id="gca:Galf_0700"/>
<dbReference type="STRING" id="395494.Galf_0700"/>
<dbReference type="OrthoDB" id="8561545at2"/>
<evidence type="ECO:0008006" key="5">
    <source>
        <dbReference type="Google" id="ProtNLM"/>
    </source>
</evidence>
<dbReference type="Pfam" id="PF11162">
    <property type="entry name" value="DUF2946"/>
    <property type="match status" value="1"/>
</dbReference>
<evidence type="ECO:0000313" key="3">
    <source>
        <dbReference type="EMBL" id="ADL56708.1"/>
    </source>
</evidence>
<evidence type="ECO:0000313" key="2">
    <source>
        <dbReference type="EMBL" id="ADL54740.1"/>
    </source>
</evidence>
<protein>
    <recommendedName>
        <fullName evidence="5">DUF2946 domain-containing protein</fullName>
    </recommendedName>
</protein>
<evidence type="ECO:0000313" key="4">
    <source>
        <dbReference type="Proteomes" id="UP000001235"/>
    </source>
</evidence>
<organism evidence="3 4">
    <name type="scientific">Gallionella capsiferriformans (strain ES-2)</name>
    <name type="common">Gallionella ferruginea capsiferriformans (strain ES-2)</name>
    <dbReference type="NCBI Taxonomy" id="395494"/>
    <lineage>
        <taxon>Bacteria</taxon>
        <taxon>Pseudomonadati</taxon>
        <taxon>Pseudomonadota</taxon>
        <taxon>Betaproteobacteria</taxon>
        <taxon>Nitrosomonadales</taxon>
        <taxon>Gallionellaceae</taxon>
        <taxon>Gallionella</taxon>
    </lineage>
</organism>